<dbReference type="SUPFAM" id="SSF52047">
    <property type="entry name" value="RNI-like"/>
    <property type="match status" value="1"/>
</dbReference>
<accession>A0AA88B083</accession>
<dbReference type="PANTHER" id="PTHR38926:SF2">
    <property type="entry name" value="F-BOX_LRR-REPEAT PROTEIN 21-RELATED"/>
    <property type="match status" value="1"/>
</dbReference>
<comment type="caution">
    <text evidence="3">The sequence shown here is derived from an EMBL/GenBank/DDBJ whole genome shotgun (WGS) entry which is preliminary data.</text>
</comment>
<reference evidence="3" key="1">
    <citation type="submission" date="2023-07" db="EMBL/GenBank/DDBJ databases">
        <title>draft genome sequence of fig (Ficus carica).</title>
        <authorList>
            <person name="Takahashi T."/>
            <person name="Nishimura K."/>
        </authorList>
    </citation>
    <scope>NUCLEOTIDE SEQUENCE</scope>
</reference>
<feature type="region of interest" description="Disordered" evidence="1">
    <location>
        <begin position="1"/>
        <end position="36"/>
    </location>
</feature>
<feature type="domain" description="F-box" evidence="2">
    <location>
        <begin position="40"/>
        <end position="87"/>
    </location>
</feature>
<dbReference type="Pfam" id="PF12937">
    <property type="entry name" value="F-box-like"/>
    <property type="match status" value="1"/>
</dbReference>
<dbReference type="Pfam" id="PF13516">
    <property type="entry name" value="LRR_6"/>
    <property type="match status" value="1"/>
</dbReference>
<feature type="compositionally biased region" description="Polar residues" evidence="1">
    <location>
        <begin position="1"/>
        <end position="15"/>
    </location>
</feature>
<dbReference type="InterPro" id="IPR001611">
    <property type="entry name" value="Leu-rich_rpt"/>
</dbReference>
<dbReference type="PANTHER" id="PTHR38926">
    <property type="entry name" value="F-BOX DOMAIN CONTAINING PROTEIN, EXPRESSED"/>
    <property type="match status" value="1"/>
</dbReference>
<evidence type="ECO:0000313" key="3">
    <source>
        <dbReference type="EMBL" id="GMN54576.1"/>
    </source>
</evidence>
<organism evidence="3 4">
    <name type="scientific">Ficus carica</name>
    <name type="common">Common fig</name>
    <dbReference type="NCBI Taxonomy" id="3494"/>
    <lineage>
        <taxon>Eukaryota</taxon>
        <taxon>Viridiplantae</taxon>
        <taxon>Streptophyta</taxon>
        <taxon>Embryophyta</taxon>
        <taxon>Tracheophyta</taxon>
        <taxon>Spermatophyta</taxon>
        <taxon>Magnoliopsida</taxon>
        <taxon>eudicotyledons</taxon>
        <taxon>Gunneridae</taxon>
        <taxon>Pentapetalae</taxon>
        <taxon>rosids</taxon>
        <taxon>fabids</taxon>
        <taxon>Rosales</taxon>
        <taxon>Moraceae</taxon>
        <taxon>Ficeae</taxon>
        <taxon>Ficus</taxon>
    </lineage>
</organism>
<feature type="compositionally biased region" description="Low complexity" evidence="1">
    <location>
        <begin position="17"/>
        <end position="29"/>
    </location>
</feature>
<dbReference type="InterPro" id="IPR001810">
    <property type="entry name" value="F-box_dom"/>
</dbReference>
<name>A0AA88B083_FICCA</name>
<dbReference type="SMART" id="SM00367">
    <property type="entry name" value="LRR_CC"/>
    <property type="match status" value="3"/>
</dbReference>
<dbReference type="PROSITE" id="PS50181">
    <property type="entry name" value="FBOX"/>
    <property type="match status" value="1"/>
</dbReference>
<evidence type="ECO:0000256" key="1">
    <source>
        <dbReference type="SAM" id="MobiDB-lite"/>
    </source>
</evidence>
<evidence type="ECO:0000259" key="2">
    <source>
        <dbReference type="PROSITE" id="PS50181"/>
    </source>
</evidence>
<proteinExistence type="predicted"/>
<dbReference type="Proteomes" id="UP001187192">
    <property type="component" value="Unassembled WGS sequence"/>
</dbReference>
<dbReference type="CDD" id="cd22164">
    <property type="entry name" value="F-box_AtSKIP19-like"/>
    <property type="match status" value="1"/>
</dbReference>
<dbReference type="Gene3D" id="1.20.1280.50">
    <property type="match status" value="1"/>
</dbReference>
<dbReference type="InterPro" id="IPR006553">
    <property type="entry name" value="Leu-rich_rpt_Cys-con_subtyp"/>
</dbReference>
<sequence length="360" mass="40616">MVSSSSIEDPSTKEPSLSDGGSSSKELSLGSGGDSPEEQLRNWLELPMEVTASIFSRLVATEILKTIQFVCKSWFDVCKDPLVWRKIDMYNIGETGSNLSLDRMCRDAVDRSCGSLVDMNIEYFGNDALLKYITDSCDKIKRLRLACCYYVSDEGLTEALAKLPLLEELDLTLCSFSTEPLEAAGRYCPRIRSLKLNCQACRPWHMDPDEELEINEESLAIAKHMPKLRHLQLLGNPMTNMGLQAILDGCPHLESLDLRRCLSIDLKGKLGKRCAEQIKYLRLPHESTEGFEFRIGPDDSPDDCHDYSDDGSFDDNYGWYSGVADFVFDQYLEGDSDDYPDFDSADGSFDYDDFYVPDNF</sequence>
<dbReference type="EMBL" id="BTGU01000052">
    <property type="protein sequence ID" value="GMN54576.1"/>
    <property type="molecule type" value="Genomic_DNA"/>
</dbReference>
<dbReference type="InterPro" id="IPR032675">
    <property type="entry name" value="LRR_dom_sf"/>
</dbReference>
<gene>
    <name evidence="3" type="ORF">TIFTF001_023698</name>
</gene>
<evidence type="ECO:0000313" key="4">
    <source>
        <dbReference type="Proteomes" id="UP001187192"/>
    </source>
</evidence>
<protein>
    <recommendedName>
        <fullName evidence="2">F-box domain-containing protein</fullName>
    </recommendedName>
</protein>
<keyword evidence="4" id="KW-1185">Reference proteome</keyword>
<dbReference type="AlphaFoldDB" id="A0AA88B083"/>
<dbReference type="Gene3D" id="3.80.10.10">
    <property type="entry name" value="Ribonuclease Inhibitor"/>
    <property type="match status" value="2"/>
</dbReference>
<dbReference type="Gramene" id="FCD_00029799-RA">
    <property type="protein sequence ID" value="FCD_00029799-RA:cds"/>
    <property type="gene ID" value="FCD_00029799"/>
</dbReference>